<dbReference type="EMBL" id="ML996089">
    <property type="protein sequence ID" value="KAF2150886.1"/>
    <property type="molecule type" value="Genomic_DNA"/>
</dbReference>
<dbReference type="OrthoDB" id="3918601at2759"/>
<gene>
    <name evidence="4" type="ORF">K461DRAFT_296118</name>
</gene>
<feature type="transmembrane region" description="Helical" evidence="2">
    <location>
        <begin position="52"/>
        <end position="74"/>
    </location>
</feature>
<evidence type="ECO:0000259" key="3">
    <source>
        <dbReference type="Pfam" id="PF20684"/>
    </source>
</evidence>
<feature type="transmembrane region" description="Helical" evidence="2">
    <location>
        <begin position="12"/>
        <end position="32"/>
    </location>
</feature>
<dbReference type="Proteomes" id="UP000799439">
    <property type="component" value="Unassembled WGS sequence"/>
</dbReference>
<feature type="transmembrane region" description="Helical" evidence="2">
    <location>
        <begin position="239"/>
        <end position="263"/>
    </location>
</feature>
<protein>
    <recommendedName>
        <fullName evidence="3">Rhodopsin domain-containing protein</fullName>
    </recommendedName>
</protein>
<dbReference type="PANTHER" id="PTHR38794:SF1">
    <property type="entry name" value="INTEGRAL MEMBRANE PROTEIN"/>
    <property type="match status" value="1"/>
</dbReference>
<evidence type="ECO:0000313" key="5">
    <source>
        <dbReference type="Proteomes" id="UP000799439"/>
    </source>
</evidence>
<keyword evidence="2" id="KW-0812">Transmembrane</keyword>
<dbReference type="PANTHER" id="PTHR38794">
    <property type="entry name" value="INTEGRAL MEMBRANE PROTEIN"/>
    <property type="match status" value="1"/>
</dbReference>
<feature type="compositionally biased region" description="Polar residues" evidence="1">
    <location>
        <begin position="299"/>
        <end position="312"/>
    </location>
</feature>
<feature type="transmembrane region" description="Helical" evidence="2">
    <location>
        <begin position="94"/>
        <end position="115"/>
    </location>
</feature>
<sequence>MSPGASNPDGSLGAMVSILTWFLTVMMGLSVLTRLAIRLSGAGIRYLDDGPICIAALLCTGQCVSTSIAAANGFGKHRDLLSQDQTTTVFKSLFVSDVLFIPTLLAAQLSTLLLIGSIPASKTLRSIIRWTNISNVIWSVPALITLVVCAGLTHDWTEQPTAINLHTFWAIISGFSIFFELHAVVMPCVCILPIKAPWSKRLGIMSSFMFRLLVVVAICVRVYFLYAVKSTDTDATYKLAGFVIASQFVLTLAITTASIPILSRFLENFETGMLGVNNMPNDNTSRGLSHSASGLHGSNTNKITSLSRQQQKPGRYGDTPLSPLSGRKNQFEDTEIMITTEFQVQSNTEVRSNNSEIEHWDSAKEGGVRTKRSFEESI</sequence>
<name>A0A9P4IWE9_9PEZI</name>
<organism evidence="4 5">
    <name type="scientific">Myriangium duriaei CBS 260.36</name>
    <dbReference type="NCBI Taxonomy" id="1168546"/>
    <lineage>
        <taxon>Eukaryota</taxon>
        <taxon>Fungi</taxon>
        <taxon>Dikarya</taxon>
        <taxon>Ascomycota</taxon>
        <taxon>Pezizomycotina</taxon>
        <taxon>Dothideomycetes</taxon>
        <taxon>Dothideomycetidae</taxon>
        <taxon>Myriangiales</taxon>
        <taxon>Myriangiaceae</taxon>
        <taxon>Myriangium</taxon>
    </lineage>
</organism>
<feature type="transmembrane region" description="Helical" evidence="2">
    <location>
        <begin position="208"/>
        <end position="227"/>
    </location>
</feature>
<dbReference type="AlphaFoldDB" id="A0A9P4IWE9"/>
<dbReference type="InterPro" id="IPR049326">
    <property type="entry name" value="Rhodopsin_dom_fungi"/>
</dbReference>
<keyword evidence="2" id="KW-0472">Membrane</keyword>
<accession>A0A9P4IWE9</accession>
<evidence type="ECO:0000256" key="1">
    <source>
        <dbReference type="SAM" id="MobiDB-lite"/>
    </source>
</evidence>
<keyword evidence="5" id="KW-1185">Reference proteome</keyword>
<feature type="region of interest" description="Disordered" evidence="1">
    <location>
        <begin position="280"/>
        <end position="328"/>
    </location>
</feature>
<dbReference type="Pfam" id="PF20684">
    <property type="entry name" value="Fung_rhodopsin"/>
    <property type="match status" value="1"/>
</dbReference>
<reference evidence="4" key="1">
    <citation type="journal article" date="2020" name="Stud. Mycol.">
        <title>101 Dothideomycetes genomes: a test case for predicting lifestyles and emergence of pathogens.</title>
        <authorList>
            <person name="Haridas S."/>
            <person name="Albert R."/>
            <person name="Binder M."/>
            <person name="Bloem J."/>
            <person name="Labutti K."/>
            <person name="Salamov A."/>
            <person name="Andreopoulos B."/>
            <person name="Baker S."/>
            <person name="Barry K."/>
            <person name="Bills G."/>
            <person name="Bluhm B."/>
            <person name="Cannon C."/>
            <person name="Castanera R."/>
            <person name="Culley D."/>
            <person name="Daum C."/>
            <person name="Ezra D."/>
            <person name="Gonzalez J."/>
            <person name="Henrissat B."/>
            <person name="Kuo A."/>
            <person name="Liang C."/>
            <person name="Lipzen A."/>
            <person name="Lutzoni F."/>
            <person name="Magnuson J."/>
            <person name="Mondo S."/>
            <person name="Nolan M."/>
            <person name="Ohm R."/>
            <person name="Pangilinan J."/>
            <person name="Park H.-J."/>
            <person name="Ramirez L."/>
            <person name="Alfaro M."/>
            <person name="Sun H."/>
            <person name="Tritt A."/>
            <person name="Yoshinaga Y."/>
            <person name="Zwiers L.-H."/>
            <person name="Turgeon B."/>
            <person name="Goodwin S."/>
            <person name="Spatafora J."/>
            <person name="Crous P."/>
            <person name="Grigoriev I."/>
        </authorList>
    </citation>
    <scope>NUCLEOTIDE SEQUENCE</scope>
    <source>
        <strain evidence="4">CBS 260.36</strain>
    </source>
</reference>
<feature type="transmembrane region" description="Helical" evidence="2">
    <location>
        <begin position="168"/>
        <end position="196"/>
    </location>
</feature>
<feature type="domain" description="Rhodopsin" evidence="3">
    <location>
        <begin position="34"/>
        <end position="266"/>
    </location>
</feature>
<feature type="transmembrane region" description="Helical" evidence="2">
    <location>
        <begin position="136"/>
        <end position="156"/>
    </location>
</feature>
<feature type="compositionally biased region" description="Low complexity" evidence="1">
    <location>
        <begin position="285"/>
        <end position="298"/>
    </location>
</feature>
<evidence type="ECO:0000313" key="4">
    <source>
        <dbReference type="EMBL" id="KAF2150886.1"/>
    </source>
</evidence>
<proteinExistence type="predicted"/>
<keyword evidence="2" id="KW-1133">Transmembrane helix</keyword>
<evidence type="ECO:0000256" key="2">
    <source>
        <dbReference type="SAM" id="Phobius"/>
    </source>
</evidence>
<comment type="caution">
    <text evidence="4">The sequence shown here is derived from an EMBL/GenBank/DDBJ whole genome shotgun (WGS) entry which is preliminary data.</text>
</comment>